<dbReference type="EMBL" id="CP013970">
    <property type="protein sequence ID" value="AXF75942.1"/>
    <property type="molecule type" value="Genomic_DNA"/>
</dbReference>
<dbReference type="Pfam" id="PF00724">
    <property type="entry name" value="Oxidored_FMN"/>
    <property type="match status" value="1"/>
</dbReference>
<sequence>MPSPHTGLRWREKRTRFALEVVDTAISSWGADRMGSVFHRCRPFNGPDNGDDQKEAALYYIGELAKRNLAYLYISEPDWAGGKPYSEAFRKAIRATCPGVIVGAGSYTAAKAESLIEQGLTDAVAPGRTYITNPDLVERLQYNASLNGSRPAFFYGCDAHGYTDYPALGAK</sequence>
<protein>
    <submittedName>
        <fullName evidence="2">N-ethylmaleimide reductase</fullName>
    </submittedName>
</protein>
<dbReference type="InterPro" id="IPR045247">
    <property type="entry name" value="Oye-like"/>
</dbReference>
<name>A0A345CR75_9GAMM</name>
<evidence type="ECO:0000313" key="2">
    <source>
        <dbReference type="EMBL" id="AXF75942.1"/>
    </source>
</evidence>
<dbReference type="PANTHER" id="PTHR22893">
    <property type="entry name" value="NADH OXIDOREDUCTASE-RELATED"/>
    <property type="match status" value="1"/>
</dbReference>
<dbReference type="PANTHER" id="PTHR22893:SF91">
    <property type="entry name" value="NADPH DEHYDROGENASE 2-RELATED"/>
    <property type="match status" value="1"/>
</dbReference>
<dbReference type="Gene3D" id="3.20.20.70">
    <property type="entry name" value="Aldolase class I"/>
    <property type="match status" value="1"/>
</dbReference>
<dbReference type="GO" id="GO:0010181">
    <property type="term" value="F:FMN binding"/>
    <property type="evidence" value="ECO:0007669"/>
    <property type="project" value="InterPro"/>
</dbReference>
<feature type="domain" description="NADH:flavin oxidoreductase/NADH oxidase N-terminal" evidence="1">
    <location>
        <begin position="12"/>
        <end position="146"/>
    </location>
</feature>
<dbReference type="InterPro" id="IPR013785">
    <property type="entry name" value="Aldolase_TIM"/>
</dbReference>
<dbReference type="AlphaFoldDB" id="A0A345CR75"/>
<proteinExistence type="predicted"/>
<dbReference type="SUPFAM" id="SSF51395">
    <property type="entry name" value="FMN-linked oxidoreductases"/>
    <property type="match status" value="1"/>
</dbReference>
<dbReference type="GO" id="GO:0005829">
    <property type="term" value="C:cytosol"/>
    <property type="evidence" value="ECO:0007669"/>
    <property type="project" value="TreeGrafter"/>
</dbReference>
<dbReference type="GO" id="GO:0016491">
    <property type="term" value="F:oxidoreductase activity"/>
    <property type="evidence" value="ECO:0007669"/>
    <property type="project" value="InterPro"/>
</dbReference>
<organism evidence="2 3">
    <name type="scientific">Erwinia tracheiphila</name>
    <dbReference type="NCBI Taxonomy" id="65700"/>
    <lineage>
        <taxon>Bacteria</taxon>
        <taxon>Pseudomonadati</taxon>
        <taxon>Pseudomonadota</taxon>
        <taxon>Gammaproteobacteria</taxon>
        <taxon>Enterobacterales</taxon>
        <taxon>Erwiniaceae</taxon>
        <taxon>Erwinia</taxon>
    </lineage>
</organism>
<evidence type="ECO:0000313" key="3">
    <source>
        <dbReference type="Proteomes" id="UP000264980"/>
    </source>
</evidence>
<dbReference type="InterPro" id="IPR001155">
    <property type="entry name" value="OxRdtase_FMN_N"/>
</dbReference>
<dbReference type="Proteomes" id="UP000264980">
    <property type="component" value="Chromosome"/>
</dbReference>
<reference evidence="2 3" key="1">
    <citation type="submission" date="2016-01" db="EMBL/GenBank/DDBJ databases">
        <authorList>
            <person name="Oliw E.H."/>
        </authorList>
    </citation>
    <scope>NUCLEOTIDE SEQUENCE [LARGE SCALE GENOMIC DNA]</scope>
    <source>
        <strain evidence="2 3">MDcuke</strain>
    </source>
</reference>
<gene>
    <name evidence="2" type="ORF">AV903_07570</name>
</gene>
<accession>A0A345CR75</accession>
<evidence type="ECO:0000259" key="1">
    <source>
        <dbReference type="Pfam" id="PF00724"/>
    </source>
</evidence>